<keyword evidence="4 6" id="KW-0408">Iron</keyword>
<dbReference type="PROSITE" id="PS51918">
    <property type="entry name" value="RADICAL_SAM"/>
    <property type="match status" value="1"/>
</dbReference>
<dbReference type="EMBL" id="CP009520">
    <property type="protein sequence ID" value="AKB43746.1"/>
    <property type="molecule type" value="Genomic_DNA"/>
</dbReference>
<protein>
    <submittedName>
        <fullName evidence="8">Glycine radical enzyme activase, YjjW family</fullName>
    </submittedName>
</protein>
<evidence type="ECO:0000256" key="3">
    <source>
        <dbReference type="ARBA" id="ARBA00022723"/>
    </source>
</evidence>
<dbReference type="Gene3D" id="3.20.20.70">
    <property type="entry name" value="Aldolase class I"/>
    <property type="match status" value="1"/>
</dbReference>
<evidence type="ECO:0000256" key="4">
    <source>
        <dbReference type="ARBA" id="ARBA00023004"/>
    </source>
</evidence>
<dbReference type="InterPro" id="IPR034457">
    <property type="entry name" value="Organic_radical-activating"/>
</dbReference>
<feature type="binding site" evidence="6">
    <location>
        <position position="87"/>
    </location>
    <ligand>
        <name>[4Fe-4S] cluster</name>
        <dbReference type="ChEBI" id="CHEBI:49883"/>
        <note>4Fe-4S-S-AdoMet</note>
    </ligand>
</feature>
<feature type="domain" description="Radical SAM core" evidence="7">
    <location>
        <begin position="72"/>
        <end position="292"/>
    </location>
</feature>
<dbReference type="SFLD" id="SFLDG01101">
    <property type="entry name" value="Uncharacterised_Radical_SAM_Su"/>
    <property type="match status" value="1"/>
</dbReference>
<keyword evidence="9" id="KW-1185">Reference proteome</keyword>
<evidence type="ECO:0000256" key="1">
    <source>
        <dbReference type="ARBA" id="ARBA00022485"/>
    </source>
</evidence>
<comment type="cofactor">
    <cofactor evidence="6">
        <name>[4Fe-4S] cluster</name>
        <dbReference type="ChEBI" id="CHEBI:49883"/>
    </cofactor>
    <text evidence="6">Binds 1 [4Fe-4S] cluster. The cluster is coordinated with 3 cysteines and an exchangeable S-adenosyl-L-methionine.</text>
</comment>
<dbReference type="PIRSF" id="PIRSF004869">
    <property type="entry name" value="PflX_prd"/>
    <property type="match status" value="1"/>
</dbReference>
<dbReference type="PATRIC" id="fig|1434123.4.peg.1761"/>
<dbReference type="RefSeq" id="WP_048119960.1">
    <property type="nucleotide sequence ID" value="NZ_CP009520.1"/>
</dbReference>
<dbReference type="GO" id="GO:0003824">
    <property type="term" value="F:catalytic activity"/>
    <property type="evidence" value="ECO:0007669"/>
    <property type="project" value="InterPro"/>
</dbReference>
<dbReference type="PANTHER" id="PTHR30352">
    <property type="entry name" value="PYRUVATE FORMATE-LYASE-ACTIVATING ENZYME"/>
    <property type="match status" value="1"/>
</dbReference>
<evidence type="ECO:0000259" key="7">
    <source>
        <dbReference type="PROSITE" id="PS51918"/>
    </source>
</evidence>
<dbReference type="CDD" id="cd01335">
    <property type="entry name" value="Radical_SAM"/>
    <property type="match status" value="1"/>
</dbReference>
<dbReference type="InterPro" id="IPR027596">
    <property type="entry name" value="AmmeMemoSam_rS"/>
</dbReference>
<feature type="binding site" evidence="6">
    <location>
        <position position="94"/>
    </location>
    <ligand>
        <name>[4Fe-4S] cluster</name>
        <dbReference type="ChEBI" id="CHEBI:49883"/>
        <note>4Fe-4S-S-AdoMet</note>
    </ligand>
</feature>
<dbReference type="InterPro" id="IPR058240">
    <property type="entry name" value="rSAM_sf"/>
</dbReference>
<proteinExistence type="predicted"/>
<dbReference type="GO" id="GO:0046872">
    <property type="term" value="F:metal ion binding"/>
    <property type="evidence" value="ECO:0007669"/>
    <property type="project" value="UniProtKB-KW"/>
</dbReference>
<dbReference type="HOGENOM" id="CLU_044176_1_0_2"/>
<dbReference type="InterPro" id="IPR016431">
    <property type="entry name" value="Pyrv-formate_lyase-activ_prd"/>
</dbReference>
<organism evidence="8 9">
    <name type="scientific">Methanosarcina vacuolata Z-761</name>
    <dbReference type="NCBI Taxonomy" id="1434123"/>
    <lineage>
        <taxon>Archaea</taxon>
        <taxon>Methanobacteriati</taxon>
        <taxon>Methanobacteriota</taxon>
        <taxon>Stenosarchaea group</taxon>
        <taxon>Methanomicrobia</taxon>
        <taxon>Methanosarcinales</taxon>
        <taxon>Methanosarcinaceae</taxon>
        <taxon>Methanosarcina</taxon>
    </lineage>
</organism>
<keyword evidence="2 6" id="KW-0949">S-adenosyl-L-methionine</keyword>
<dbReference type="Pfam" id="PF04055">
    <property type="entry name" value="Radical_SAM"/>
    <property type="match status" value="1"/>
</dbReference>
<dbReference type="InterPro" id="IPR013785">
    <property type="entry name" value="Aldolase_TIM"/>
</dbReference>
<dbReference type="InterPro" id="IPR007197">
    <property type="entry name" value="rSAM"/>
</dbReference>
<keyword evidence="3 6" id="KW-0479">Metal-binding</keyword>
<sequence>MGIAVIKEAMLYEKIGDNKVHCKLCAHSCKISQGKRGFCGVRENRDGKLYTLIYGTVSSEAVDPVEKKPLYHFYPGSYVHSVGSIGCNFRCKHCQNWSISQVCLEDAYTMDIPPEELVERALLSRSSSIAWTYNEPTIWHEYTYECAKMAKEAGLGTIYVTNGYMTPDALRNIAPYLDAANIDIKAFTEKFYHDVASAKLAPVLEASALAKQLGIHVEITNLIIPSVNDSLDEIRELSKWVYKNLGPETPLHFTRFHPQYKMQDLYPTPVKTMQEACKIATEEGMKYVYMGNVPGSDRNNTFCPNCGKMLIKRGYFDIEKYEITPEKTCPKCGEHIPIVGEYAGSKHAPGEYDY</sequence>
<dbReference type="KEGG" id="mvc:MSVAZ_1477"/>
<feature type="binding site" evidence="6">
    <location>
        <position position="91"/>
    </location>
    <ligand>
        <name>[4Fe-4S] cluster</name>
        <dbReference type="ChEBI" id="CHEBI:49883"/>
        <note>4Fe-4S-S-AdoMet</note>
    </ligand>
</feature>
<evidence type="ECO:0000313" key="8">
    <source>
        <dbReference type="EMBL" id="AKB43746.1"/>
    </source>
</evidence>
<keyword evidence="5 6" id="KW-0411">Iron-sulfur</keyword>
<dbReference type="SFLD" id="SFLDS00029">
    <property type="entry name" value="Radical_SAM"/>
    <property type="match status" value="1"/>
</dbReference>
<evidence type="ECO:0000313" key="9">
    <source>
        <dbReference type="Proteomes" id="UP000033096"/>
    </source>
</evidence>
<dbReference type="GeneID" id="24809903"/>
<dbReference type="GO" id="GO:0051539">
    <property type="term" value="F:4 iron, 4 sulfur cluster binding"/>
    <property type="evidence" value="ECO:0007669"/>
    <property type="project" value="UniProtKB-KW"/>
</dbReference>
<keyword evidence="1" id="KW-0004">4Fe-4S</keyword>
<evidence type="ECO:0000256" key="5">
    <source>
        <dbReference type="ARBA" id="ARBA00023014"/>
    </source>
</evidence>
<dbReference type="STRING" id="1434123.MSVAZ_1477"/>
<evidence type="ECO:0000256" key="6">
    <source>
        <dbReference type="PIRSR" id="PIRSR004869-50"/>
    </source>
</evidence>
<dbReference type="PANTHER" id="PTHR30352:SF5">
    <property type="entry name" value="PYRUVATE FORMATE-LYASE 1-ACTIVATING ENZYME"/>
    <property type="match status" value="1"/>
</dbReference>
<dbReference type="Proteomes" id="UP000033096">
    <property type="component" value="Chromosome"/>
</dbReference>
<dbReference type="SUPFAM" id="SSF102114">
    <property type="entry name" value="Radical SAM enzymes"/>
    <property type="match status" value="1"/>
</dbReference>
<dbReference type="AlphaFoldDB" id="A0A0E3LH68"/>
<evidence type="ECO:0000256" key="2">
    <source>
        <dbReference type="ARBA" id="ARBA00022691"/>
    </source>
</evidence>
<gene>
    <name evidence="8" type="ORF">MSVAZ_1477</name>
</gene>
<dbReference type="NCBIfam" id="TIGR04337">
    <property type="entry name" value="AmmeMemoSam_rS"/>
    <property type="match status" value="1"/>
</dbReference>
<reference evidence="8 9" key="1">
    <citation type="submission" date="2014-07" db="EMBL/GenBank/DDBJ databases">
        <title>Methanogenic archaea and the global carbon cycle.</title>
        <authorList>
            <person name="Henriksen J.R."/>
            <person name="Luke J."/>
            <person name="Reinhart S."/>
            <person name="Benedict M.N."/>
            <person name="Youngblut N.D."/>
            <person name="Metcalf M.E."/>
            <person name="Whitaker R.J."/>
            <person name="Metcalf W.W."/>
        </authorList>
    </citation>
    <scope>NUCLEOTIDE SEQUENCE [LARGE SCALE GENOMIC DNA]</scope>
    <source>
        <strain evidence="8 9">Z-761</strain>
    </source>
</reference>
<accession>A0A0E3LH68</accession>
<name>A0A0E3LH68_9EURY</name>